<reference evidence="1 2" key="1">
    <citation type="submission" date="2020-05" db="EMBL/GenBank/DDBJ databases">
        <title>Ramlibacter rhizophilus sp. nov., isolated from rhizosphere soil of national flower Mugunghwa from South Korea.</title>
        <authorList>
            <person name="Zheng-Fei Y."/>
            <person name="Huan T."/>
        </authorList>
    </citation>
    <scope>NUCLEOTIDE SEQUENCE [LARGE SCALE GENOMIC DNA]</scope>
    <source>
        <strain evidence="1 2">H242</strain>
    </source>
</reference>
<protein>
    <submittedName>
        <fullName evidence="1">Uncharacterized protein</fullName>
    </submittedName>
</protein>
<dbReference type="Proteomes" id="UP000500826">
    <property type="component" value="Chromosome"/>
</dbReference>
<accession>A0ABX6P105</accession>
<evidence type="ECO:0000313" key="1">
    <source>
        <dbReference type="EMBL" id="QJW83771.1"/>
    </source>
</evidence>
<reference evidence="1 2" key="2">
    <citation type="submission" date="2020-05" db="EMBL/GenBank/DDBJ databases">
        <authorList>
            <person name="Khan S.A."/>
            <person name="Jeon C.O."/>
            <person name="Chun B.H."/>
        </authorList>
    </citation>
    <scope>NUCLEOTIDE SEQUENCE [LARGE SCALE GENOMIC DNA]</scope>
    <source>
        <strain evidence="1 2">H242</strain>
    </source>
</reference>
<name>A0ABX6P105_9BURK</name>
<dbReference type="SUPFAM" id="SSF52922">
    <property type="entry name" value="TK C-terminal domain-like"/>
    <property type="match status" value="1"/>
</dbReference>
<proteinExistence type="predicted"/>
<dbReference type="EMBL" id="CP053418">
    <property type="protein sequence ID" value="QJW83771.1"/>
    <property type="molecule type" value="Genomic_DNA"/>
</dbReference>
<keyword evidence="2" id="KW-1185">Reference proteome</keyword>
<evidence type="ECO:0000313" key="2">
    <source>
        <dbReference type="Proteomes" id="UP000500826"/>
    </source>
</evidence>
<dbReference type="InterPro" id="IPR009014">
    <property type="entry name" value="Transketo_C/PFOR_II"/>
</dbReference>
<sequence length="186" mass="20068">MRRPEDRIGIVSAGKSWADTLQALEDLGLDDAALQAQGIRLAKVGLLCPGDTAFFRDFAEGLHTVIVVEEKRDFLERQVAVGIVGTSVRTLVGKNDARGDRLFPVQGGMTSDMVAERLARVLLPLIALPERGVQRVRYLAQKTANRAATPRARAPNYCSGCPHNVSTLLAPGQVARGRPVATCSPR</sequence>
<gene>
    <name evidence="1" type="ORF">HK414_06375</name>
</gene>
<organism evidence="1 2">
    <name type="scientific">Ramlibacter terrae</name>
    <dbReference type="NCBI Taxonomy" id="2732511"/>
    <lineage>
        <taxon>Bacteria</taxon>
        <taxon>Pseudomonadati</taxon>
        <taxon>Pseudomonadota</taxon>
        <taxon>Betaproteobacteria</taxon>
        <taxon>Burkholderiales</taxon>
        <taxon>Comamonadaceae</taxon>
        <taxon>Ramlibacter</taxon>
    </lineage>
</organism>